<dbReference type="AlphaFoldDB" id="A0A8K0DY15"/>
<accession>A0A8K0DY15</accession>
<comment type="caution">
    <text evidence="2">The sequence shown here is derived from an EMBL/GenBank/DDBJ whole genome shotgun (WGS) entry which is preliminary data.</text>
</comment>
<gene>
    <name evidence="2" type="ORF">FNV43_RR21520</name>
</gene>
<evidence type="ECO:0000313" key="3">
    <source>
        <dbReference type="Proteomes" id="UP000796880"/>
    </source>
</evidence>
<dbReference type="Proteomes" id="UP000796880">
    <property type="component" value="Unassembled WGS sequence"/>
</dbReference>
<dbReference type="EMBL" id="VOIH02000009">
    <property type="protein sequence ID" value="KAF3438756.1"/>
    <property type="molecule type" value="Genomic_DNA"/>
</dbReference>
<feature type="region of interest" description="Disordered" evidence="1">
    <location>
        <begin position="95"/>
        <end position="144"/>
    </location>
</feature>
<proteinExistence type="predicted"/>
<dbReference type="OrthoDB" id="1682477at2759"/>
<sequence>MLASRARCVGPNASTETKRQSVVVEPCAMPMQGSRQCASDSNAPHTPGPQTLCQRVTHRSLSISISGGKETYKDSLVTASLTECSVENRGPLLNCSQEAPHGATAQVPRKGRSRAPIGRKFRPRLNTGETDSKQVPRGKDEKDFEKRVKECLKLSGGKRMGPRCAGRMWNGESRSADRLGRWTDADWRGAKPGRSHARGDAAAAIGWQLRCRAARHLAGRPRVRESTLRDPKMVNYARSGRPQETRVEARSRYRRANRSSDLGGRFAEPLPESSSKWAILVSESGDGMNEAGLRAQLLRNLEPTKGVGRLRQQDGGHGSRIR</sequence>
<organism evidence="2 3">
    <name type="scientific">Rhamnella rubrinervis</name>
    <dbReference type="NCBI Taxonomy" id="2594499"/>
    <lineage>
        <taxon>Eukaryota</taxon>
        <taxon>Viridiplantae</taxon>
        <taxon>Streptophyta</taxon>
        <taxon>Embryophyta</taxon>
        <taxon>Tracheophyta</taxon>
        <taxon>Spermatophyta</taxon>
        <taxon>Magnoliopsida</taxon>
        <taxon>eudicotyledons</taxon>
        <taxon>Gunneridae</taxon>
        <taxon>Pentapetalae</taxon>
        <taxon>rosids</taxon>
        <taxon>fabids</taxon>
        <taxon>Rosales</taxon>
        <taxon>Rhamnaceae</taxon>
        <taxon>rhamnoid group</taxon>
        <taxon>Rhamneae</taxon>
        <taxon>Rhamnella</taxon>
    </lineage>
</organism>
<feature type="compositionally biased region" description="Basic and acidic residues" evidence="1">
    <location>
        <begin position="130"/>
        <end position="144"/>
    </location>
</feature>
<feature type="region of interest" description="Disordered" evidence="1">
    <location>
        <begin position="301"/>
        <end position="322"/>
    </location>
</feature>
<protein>
    <submittedName>
        <fullName evidence="2">Uncharacterized protein</fullName>
    </submittedName>
</protein>
<name>A0A8K0DY15_9ROSA</name>
<feature type="region of interest" description="Disordered" evidence="1">
    <location>
        <begin position="239"/>
        <end position="270"/>
    </location>
</feature>
<evidence type="ECO:0000313" key="2">
    <source>
        <dbReference type="EMBL" id="KAF3438756.1"/>
    </source>
</evidence>
<feature type="compositionally biased region" description="Basic and acidic residues" evidence="1">
    <location>
        <begin position="241"/>
        <end position="251"/>
    </location>
</feature>
<reference evidence="2" key="1">
    <citation type="submission" date="2020-03" db="EMBL/GenBank/DDBJ databases">
        <title>A high-quality chromosome-level genome assembly of a woody plant with both climbing and erect habits, Rhamnella rubrinervis.</title>
        <authorList>
            <person name="Lu Z."/>
            <person name="Yang Y."/>
            <person name="Zhu X."/>
            <person name="Sun Y."/>
        </authorList>
    </citation>
    <scope>NUCLEOTIDE SEQUENCE</scope>
    <source>
        <strain evidence="2">BYM</strain>
        <tissue evidence="2">Leaf</tissue>
    </source>
</reference>
<keyword evidence="3" id="KW-1185">Reference proteome</keyword>
<feature type="compositionally biased region" description="Basic residues" evidence="1">
    <location>
        <begin position="109"/>
        <end position="123"/>
    </location>
</feature>
<evidence type="ECO:0000256" key="1">
    <source>
        <dbReference type="SAM" id="MobiDB-lite"/>
    </source>
</evidence>